<dbReference type="GO" id="GO:0006887">
    <property type="term" value="P:exocytosis"/>
    <property type="evidence" value="ECO:0007669"/>
    <property type="project" value="TreeGrafter"/>
</dbReference>
<comment type="similarity">
    <text evidence="1">Belongs to the CCDC53 family.</text>
</comment>
<dbReference type="AlphaFoldDB" id="A0A914VJA4"/>
<evidence type="ECO:0000256" key="1">
    <source>
        <dbReference type="ARBA" id="ARBA00006290"/>
    </source>
</evidence>
<feature type="compositionally biased region" description="Low complexity" evidence="2">
    <location>
        <begin position="200"/>
        <end position="209"/>
    </location>
</feature>
<proteinExistence type="inferred from homology"/>
<dbReference type="WBParaSite" id="PSAMB.scaffold2059size25684.g16126.t1">
    <property type="protein sequence ID" value="PSAMB.scaffold2059size25684.g16126.t1"/>
    <property type="gene ID" value="PSAMB.scaffold2059size25684.g16126"/>
</dbReference>
<organism evidence="3 4">
    <name type="scientific">Plectus sambesii</name>
    <dbReference type="NCBI Taxonomy" id="2011161"/>
    <lineage>
        <taxon>Eukaryota</taxon>
        <taxon>Metazoa</taxon>
        <taxon>Ecdysozoa</taxon>
        <taxon>Nematoda</taxon>
        <taxon>Chromadorea</taxon>
        <taxon>Plectida</taxon>
        <taxon>Plectina</taxon>
        <taxon>Plectoidea</taxon>
        <taxon>Plectidae</taxon>
        <taxon>Plectus</taxon>
    </lineage>
</organism>
<dbReference type="GO" id="GO:0071203">
    <property type="term" value="C:WASH complex"/>
    <property type="evidence" value="ECO:0007669"/>
    <property type="project" value="InterPro"/>
</dbReference>
<evidence type="ECO:0000256" key="2">
    <source>
        <dbReference type="SAM" id="MobiDB-lite"/>
    </source>
</evidence>
<evidence type="ECO:0000313" key="3">
    <source>
        <dbReference type="Proteomes" id="UP000887566"/>
    </source>
</evidence>
<dbReference type="GO" id="GO:0030041">
    <property type="term" value="P:actin filament polymerization"/>
    <property type="evidence" value="ECO:0007669"/>
    <property type="project" value="TreeGrafter"/>
</dbReference>
<feature type="region of interest" description="Disordered" evidence="2">
    <location>
        <begin position="106"/>
        <end position="150"/>
    </location>
</feature>
<dbReference type="Pfam" id="PF10152">
    <property type="entry name" value="CCDC53"/>
    <property type="match status" value="1"/>
</dbReference>
<accession>A0A914VJA4</accession>
<feature type="region of interest" description="Disordered" evidence="2">
    <location>
        <begin position="182"/>
        <end position="226"/>
    </location>
</feature>
<sequence length="226" mass="24427">MEEPDMSFVDADVVLDEIAAIDQKRLLAFVNFYITRTVRFLNNFAGSAEVKLFQLENRLGRLEGALSLLEAKMDSIPGLESIAVTQPSAERTVSEPVGQVTETIVHRPEPQMPEVNTAGNPQKEDAEAALESGESSQPPPPAAITTNPIKTDPRYEKYFKMQKMGVLEMAIKHKMIADGVDPTLLDHPDQPAPPTAGAHSADATFVSAADSDDDDDASVATFSSSD</sequence>
<dbReference type="Gene3D" id="1.20.5.110">
    <property type="match status" value="1"/>
</dbReference>
<dbReference type="InterPro" id="IPR019309">
    <property type="entry name" value="WASHC3"/>
</dbReference>
<dbReference type="PANTHER" id="PTHR13015:SF0">
    <property type="entry name" value="WASH COMPLEX SUBUNIT 3"/>
    <property type="match status" value="1"/>
</dbReference>
<name>A0A914VJA4_9BILA</name>
<dbReference type="PANTHER" id="PTHR13015">
    <property type="entry name" value="PROTEIN AD-016-RELATED"/>
    <property type="match status" value="1"/>
</dbReference>
<dbReference type="Proteomes" id="UP000887566">
    <property type="component" value="Unplaced"/>
</dbReference>
<reference evidence="4" key="1">
    <citation type="submission" date="2022-11" db="UniProtKB">
        <authorList>
            <consortium name="WormBaseParasite"/>
        </authorList>
    </citation>
    <scope>IDENTIFICATION</scope>
</reference>
<evidence type="ECO:0000313" key="4">
    <source>
        <dbReference type="WBParaSite" id="PSAMB.scaffold2059size25684.g16126.t1"/>
    </source>
</evidence>
<keyword evidence="3" id="KW-1185">Reference proteome</keyword>
<protein>
    <submittedName>
        <fullName evidence="4">WASH complex subunit 3</fullName>
    </submittedName>
</protein>